<dbReference type="RefSeq" id="WP_149074024.1">
    <property type="nucleotide sequence ID" value="NZ_CP043329.1"/>
</dbReference>
<organism evidence="3 4">
    <name type="scientific">Pedobacter aquae</name>
    <dbReference type="NCBI Taxonomy" id="2605747"/>
    <lineage>
        <taxon>Bacteria</taxon>
        <taxon>Pseudomonadati</taxon>
        <taxon>Bacteroidota</taxon>
        <taxon>Sphingobacteriia</taxon>
        <taxon>Sphingobacteriales</taxon>
        <taxon>Sphingobacteriaceae</taxon>
        <taxon>Pedobacter</taxon>
    </lineage>
</organism>
<dbReference type="EMBL" id="CP043329">
    <property type="protein sequence ID" value="QEK50940.1"/>
    <property type="molecule type" value="Genomic_DNA"/>
</dbReference>
<dbReference type="SMART" id="SM00850">
    <property type="entry name" value="LytTR"/>
    <property type="match status" value="1"/>
</dbReference>
<proteinExistence type="predicted"/>
<name>A0A5C0VIA2_9SPHI</name>
<dbReference type="AlphaFoldDB" id="A0A5C0VIA2"/>
<accession>A0A5C0VIA2</accession>
<feature type="transmembrane region" description="Helical" evidence="1">
    <location>
        <begin position="54"/>
        <end position="77"/>
    </location>
</feature>
<evidence type="ECO:0000313" key="3">
    <source>
        <dbReference type="EMBL" id="QEK50940.1"/>
    </source>
</evidence>
<dbReference type="InterPro" id="IPR007492">
    <property type="entry name" value="LytTR_DNA-bd_dom"/>
</dbReference>
<feature type="domain" description="HTH LytTR-type" evidence="2">
    <location>
        <begin position="172"/>
        <end position="274"/>
    </location>
</feature>
<gene>
    <name evidence="3" type="ORF">FYC62_04070</name>
</gene>
<evidence type="ECO:0000313" key="4">
    <source>
        <dbReference type="Proteomes" id="UP000323653"/>
    </source>
</evidence>
<dbReference type="Pfam" id="PF04397">
    <property type="entry name" value="LytTR"/>
    <property type="match status" value="1"/>
</dbReference>
<sequence>MKQKSLIPEAKSEKYFPFYLRLLVPLLVSHYLIVVPQTKSFWQIMQQTNYYVAMLYSTGIAVFIIQSVHLISIYLDHRLPWEENWYKRLLYQCLLGLIFILLLNYLAIRLYFWVFNNDFKASGYMQIEFQIVLWMLLSLNIIYVSWYYIRLHQKQIASREKPDVFIEGNLGNKVFKINSKDIAAIIKKGNVGIIYTQNQRSYTSNDAIQLHMQKLDKAHFIQINRSEIYSRSVITGYERLSNFRCRLQLQYISEVQQEPIVARQRLKYFLNWFEEEELTN</sequence>
<reference evidence="3 4" key="1">
    <citation type="submission" date="2019-08" db="EMBL/GenBank/DDBJ databases">
        <title>Pedobacter sp. nov., isolated from Han river, South Korea.</title>
        <authorList>
            <person name="Lee D.-H."/>
            <person name="Kim Y.-S."/>
            <person name="Hwang E.-M."/>
            <person name="Le Tran T.C."/>
            <person name="Cha C.-J."/>
        </authorList>
    </citation>
    <scope>NUCLEOTIDE SEQUENCE [LARGE SCALE GENOMIC DNA]</scope>
    <source>
        <strain evidence="3 4">CJ43</strain>
    </source>
</reference>
<dbReference type="Proteomes" id="UP000323653">
    <property type="component" value="Chromosome"/>
</dbReference>
<evidence type="ECO:0000259" key="2">
    <source>
        <dbReference type="SMART" id="SM00850"/>
    </source>
</evidence>
<keyword evidence="1" id="KW-1133">Transmembrane helix</keyword>
<keyword evidence="4" id="KW-1185">Reference proteome</keyword>
<keyword evidence="1" id="KW-0812">Transmembrane</keyword>
<evidence type="ECO:0000256" key="1">
    <source>
        <dbReference type="SAM" id="Phobius"/>
    </source>
</evidence>
<feature type="transmembrane region" description="Helical" evidence="1">
    <location>
        <begin position="16"/>
        <end position="34"/>
    </location>
</feature>
<protein>
    <recommendedName>
        <fullName evidence="2">HTH LytTR-type domain-containing protein</fullName>
    </recommendedName>
</protein>
<feature type="transmembrane region" description="Helical" evidence="1">
    <location>
        <begin position="89"/>
        <end position="111"/>
    </location>
</feature>
<dbReference type="KEGG" id="pej:FYC62_04070"/>
<keyword evidence="1" id="KW-0472">Membrane</keyword>
<dbReference type="GO" id="GO:0003677">
    <property type="term" value="F:DNA binding"/>
    <property type="evidence" value="ECO:0007669"/>
    <property type="project" value="InterPro"/>
</dbReference>
<feature type="transmembrane region" description="Helical" evidence="1">
    <location>
        <begin position="131"/>
        <end position="149"/>
    </location>
</feature>